<dbReference type="EMBL" id="CAJNNW010004114">
    <property type="protein sequence ID" value="CAE8646100.1"/>
    <property type="molecule type" value="Genomic_DNA"/>
</dbReference>
<accession>A0A813I2X9</accession>
<dbReference type="Proteomes" id="UP000626109">
    <property type="component" value="Unassembled WGS sequence"/>
</dbReference>
<dbReference type="AlphaFoldDB" id="A0A813I2X9"/>
<proteinExistence type="predicted"/>
<comment type="caution">
    <text evidence="1">The sequence shown here is derived from an EMBL/GenBank/DDBJ whole genome shotgun (WGS) entry which is preliminary data.</text>
</comment>
<protein>
    <submittedName>
        <fullName evidence="1">Uncharacterized protein</fullName>
    </submittedName>
</protein>
<name>A0A813I2X9_POLGL</name>
<sequence>MSTTRDDLLGSWRRSCWLSVARAVCLRELDRAATSTQPAAHEPAAQSLAVFVACSLLLPVAQSTRCKGRSGVPSHLHLRPLGCI</sequence>
<organism evidence="1 2">
    <name type="scientific">Polarella glacialis</name>
    <name type="common">Dinoflagellate</name>
    <dbReference type="NCBI Taxonomy" id="89957"/>
    <lineage>
        <taxon>Eukaryota</taxon>
        <taxon>Sar</taxon>
        <taxon>Alveolata</taxon>
        <taxon>Dinophyceae</taxon>
        <taxon>Suessiales</taxon>
        <taxon>Suessiaceae</taxon>
        <taxon>Polarella</taxon>
    </lineage>
</organism>
<evidence type="ECO:0000313" key="2">
    <source>
        <dbReference type="Proteomes" id="UP000626109"/>
    </source>
</evidence>
<evidence type="ECO:0000313" key="1">
    <source>
        <dbReference type="EMBL" id="CAE8646100.1"/>
    </source>
</evidence>
<reference evidence="1" key="1">
    <citation type="submission" date="2021-02" db="EMBL/GenBank/DDBJ databases">
        <authorList>
            <person name="Dougan E. K."/>
            <person name="Rhodes N."/>
            <person name="Thang M."/>
            <person name="Chan C."/>
        </authorList>
    </citation>
    <scope>NUCLEOTIDE SEQUENCE</scope>
</reference>
<gene>
    <name evidence="1" type="ORF">PGLA2088_LOCUS4500</name>
</gene>